<feature type="compositionally biased region" description="Basic and acidic residues" evidence="1">
    <location>
        <begin position="92"/>
        <end position="112"/>
    </location>
</feature>
<accession>A0A3A8H4X6</accession>
<evidence type="ECO:0000313" key="3">
    <source>
        <dbReference type="Proteomes" id="UP000563426"/>
    </source>
</evidence>
<keyword evidence="3" id="KW-1185">Reference proteome</keyword>
<feature type="region of interest" description="Disordered" evidence="1">
    <location>
        <begin position="88"/>
        <end position="127"/>
    </location>
</feature>
<sequence>MLCGPMATITVDLSTDPISYSPGPEVKHGDTVVFSMGSYPASYTATITFPDGTCLTTTSPFSLGGGGLTASPKTVSMTAAKGIYDFTATIDDGTRDRGTDPRGPQERDRKNGGIDVTSDPPEDPARR</sequence>
<dbReference type="Proteomes" id="UP000563426">
    <property type="component" value="Unassembled WGS sequence"/>
</dbReference>
<gene>
    <name evidence="2" type="ORF">HMI49_00095</name>
</gene>
<name>A0A3A8H4X6_9BACT</name>
<evidence type="ECO:0000256" key="1">
    <source>
        <dbReference type="SAM" id="MobiDB-lite"/>
    </source>
</evidence>
<reference evidence="2 3" key="1">
    <citation type="submission" date="2020-05" db="EMBL/GenBank/DDBJ databases">
        <authorList>
            <person name="Whitworth D."/>
        </authorList>
    </citation>
    <scope>NUCLEOTIDE SEQUENCE [LARGE SCALE GENOMIC DNA]</scope>
    <source>
        <strain evidence="2 3">AB043B</strain>
    </source>
</reference>
<evidence type="ECO:0000313" key="2">
    <source>
        <dbReference type="EMBL" id="NOK31603.1"/>
    </source>
</evidence>
<organism evidence="2 3">
    <name type="scientific">Corallococcus exercitus</name>
    <dbReference type="NCBI Taxonomy" id="2316736"/>
    <lineage>
        <taxon>Bacteria</taxon>
        <taxon>Pseudomonadati</taxon>
        <taxon>Myxococcota</taxon>
        <taxon>Myxococcia</taxon>
        <taxon>Myxococcales</taxon>
        <taxon>Cystobacterineae</taxon>
        <taxon>Myxococcaceae</taxon>
        <taxon>Corallococcus</taxon>
    </lineage>
</organism>
<proteinExistence type="predicted"/>
<dbReference type="EMBL" id="JABFJV010000001">
    <property type="protein sequence ID" value="NOK31603.1"/>
    <property type="molecule type" value="Genomic_DNA"/>
</dbReference>
<protein>
    <submittedName>
        <fullName evidence="2">Uncharacterized protein</fullName>
    </submittedName>
</protein>
<comment type="caution">
    <text evidence="2">The sequence shown here is derived from an EMBL/GenBank/DDBJ whole genome shotgun (WGS) entry which is preliminary data.</text>
</comment>
<dbReference type="AlphaFoldDB" id="A0A3A8H4X6"/>
<dbReference type="OrthoDB" id="5516410at2"/>